<organism evidence="1">
    <name type="scientific">freshwater metagenome</name>
    <dbReference type="NCBI Taxonomy" id="449393"/>
    <lineage>
        <taxon>unclassified sequences</taxon>
        <taxon>metagenomes</taxon>
        <taxon>ecological metagenomes</taxon>
    </lineage>
</organism>
<gene>
    <name evidence="1" type="ORF">UFOPK3268_00821</name>
</gene>
<protein>
    <submittedName>
        <fullName evidence="1">Unannotated protein</fullName>
    </submittedName>
</protein>
<sequence length="244" mass="26582">MHAEAGDRQKVRHGLGDRAVPVVELLGYRRHVILGGSGGEALIGLETQPLLGHVGMRNVRVDRHLNPDVENLLSRPALAVLSDSLSHEPDVEVEPDIGDMAALLATKEIARAADLEVLHRHGHARAEIGVRGNRGEPVMGGVRERLLGRVEEVRITALAATSDPAAQLVQLRQTERIGTIEDEGVGIGDVQAALDDRRRDENVEFLLPEVDDHLLERMLVHLSVRGPYARLGHEIADLRGNAVN</sequence>
<accession>A0A6J7BYZ8</accession>
<reference evidence="1" key="1">
    <citation type="submission" date="2020-05" db="EMBL/GenBank/DDBJ databases">
        <authorList>
            <person name="Chiriac C."/>
            <person name="Salcher M."/>
            <person name="Ghai R."/>
            <person name="Kavagutti S V."/>
        </authorList>
    </citation>
    <scope>NUCLEOTIDE SEQUENCE</scope>
</reference>
<name>A0A6J7BYZ8_9ZZZZ</name>
<dbReference type="AlphaFoldDB" id="A0A6J7BYZ8"/>
<evidence type="ECO:0000313" key="1">
    <source>
        <dbReference type="EMBL" id="CAB4849628.1"/>
    </source>
</evidence>
<proteinExistence type="predicted"/>
<dbReference type="EMBL" id="CAFBIZ010000091">
    <property type="protein sequence ID" value="CAB4849628.1"/>
    <property type="molecule type" value="Genomic_DNA"/>
</dbReference>